<dbReference type="Pfam" id="PF00664">
    <property type="entry name" value="ABC_membrane"/>
    <property type="match status" value="1"/>
</dbReference>
<keyword evidence="5 7" id="KW-1133">Transmembrane helix</keyword>
<evidence type="ECO:0000256" key="4">
    <source>
        <dbReference type="ARBA" id="ARBA00022840"/>
    </source>
</evidence>
<dbReference type="SUPFAM" id="SSF52540">
    <property type="entry name" value="P-loop containing nucleoside triphosphate hydrolases"/>
    <property type="match status" value="1"/>
</dbReference>
<dbReference type="NCBIfam" id="TIGR01194">
    <property type="entry name" value="cyc_pep_trnsptr"/>
    <property type="match status" value="1"/>
</dbReference>
<dbReference type="InterPro" id="IPR011527">
    <property type="entry name" value="ABC1_TM_dom"/>
</dbReference>
<dbReference type="InterPro" id="IPR027417">
    <property type="entry name" value="P-loop_NTPase"/>
</dbReference>
<sequence length="588" mass="65887">MGTNRKEQVNSPLELMSLLNNTAPNRVFIAILFGCLAGICYALVIPIILLSLQQTESRFLAAEEEVNYWLFGVFEVSTPKLALFFFSVCVGIMIFRTVSRTLLARVTIDASTQLRKRIYQHVLSLPIQELERLGPSRLVTAVNKDVSEVTNGAAVLPGLAANFSTLIGLLLYLIYLDFNIFVFVVAAILFGAVTYRLPLIFGQRLLVRARNKFDELQEGVRSLIYGAKELKLNQNRKTSFLSEGLHSVEKSYSSAQKNGLTMIIFGETYGDLISFFAIGGVAFILANYYALSQQNLLGVVIVLIYIMGPIAVFMSSINPLMRAKIATRKLQSLLNDMPVEKQFNITSVEECQQIQLEALQYSYINVHDMSEVFEVGPINLELKRGEVVFLTGGNGSGKTTLGKLISLLYLPNKGTIKFNNEVVTEENRDSLRQNISSIFSDFYLFKKLYGFSGSWMDAVTLAHIKELGLEGKVDVKDNVFSNTCLSDGQRKRLALIVSYLEDRSICIFDEWAADQDPGYKEFFYMEILPKLKRMNKFVIVISHDDRYFDSADKIIKMENGLITEIRSNNHQAISAGDTLTESKCVAAG</sequence>
<dbReference type="Gene3D" id="3.40.50.300">
    <property type="entry name" value="P-loop containing nucleotide triphosphate hydrolases"/>
    <property type="match status" value="1"/>
</dbReference>
<dbReference type="EMBL" id="CAAJGR010000082">
    <property type="protein sequence ID" value="VHO03407.1"/>
    <property type="molecule type" value="Genomic_DNA"/>
</dbReference>
<feature type="domain" description="ABC transporter" evidence="8">
    <location>
        <begin position="354"/>
        <end position="584"/>
    </location>
</feature>
<evidence type="ECO:0000313" key="10">
    <source>
        <dbReference type="EMBL" id="VHO03407.1"/>
    </source>
</evidence>
<dbReference type="InterPro" id="IPR036640">
    <property type="entry name" value="ABC1_TM_sf"/>
</dbReference>
<comment type="subcellular location">
    <subcellularLocation>
        <location evidence="1">Cell membrane</location>
        <topology evidence="1">Multi-pass membrane protein</topology>
    </subcellularLocation>
</comment>
<feature type="transmembrane region" description="Helical" evidence="7">
    <location>
        <begin position="69"/>
        <end position="95"/>
    </location>
</feature>
<dbReference type="PANTHER" id="PTHR24221">
    <property type="entry name" value="ATP-BINDING CASSETTE SUB-FAMILY B"/>
    <property type="match status" value="1"/>
</dbReference>
<dbReference type="SUPFAM" id="SSF90123">
    <property type="entry name" value="ABC transporter transmembrane region"/>
    <property type="match status" value="1"/>
</dbReference>
<reference evidence="10" key="1">
    <citation type="submission" date="2019-04" db="EMBL/GenBank/DDBJ databases">
        <authorList>
            <person name="Brambilla D."/>
        </authorList>
    </citation>
    <scope>NUCLEOTIDE SEQUENCE</scope>
    <source>
        <strain evidence="10">BAL1</strain>
    </source>
</reference>
<evidence type="ECO:0000259" key="9">
    <source>
        <dbReference type="PROSITE" id="PS50929"/>
    </source>
</evidence>
<feature type="domain" description="ABC transmembrane type-1" evidence="9">
    <location>
        <begin position="32"/>
        <end position="322"/>
    </location>
</feature>
<gene>
    <name evidence="10" type="ORF">BAL341_1409</name>
</gene>
<evidence type="ECO:0000256" key="1">
    <source>
        <dbReference type="ARBA" id="ARBA00004651"/>
    </source>
</evidence>
<dbReference type="GO" id="GO:0005886">
    <property type="term" value="C:plasma membrane"/>
    <property type="evidence" value="ECO:0007669"/>
    <property type="project" value="UniProtKB-SubCell"/>
</dbReference>
<dbReference type="GO" id="GO:0140359">
    <property type="term" value="F:ABC-type transporter activity"/>
    <property type="evidence" value="ECO:0007669"/>
    <property type="project" value="InterPro"/>
</dbReference>
<keyword evidence="6 7" id="KW-0472">Membrane</keyword>
<dbReference type="GO" id="GO:0005524">
    <property type="term" value="F:ATP binding"/>
    <property type="evidence" value="ECO:0007669"/>
    <property type="project" value="UniProtKB-KW"/>
</dbReference>
<evidence type="ECO:0000259" key="8">
    <source>
        <dbReference type="PROSITE" id="PS50893"/>
    </source>
</evidence>
<evidence type="ECO:0000256" key="3">
    <source>
        <dbReference type="ARBA" id="ARBA00022741"/>
    </source>
</evidence>
<dbReference type="GO" id="GO:0016887">
    <property type="term" value="F:ATP hydrolysis activity"/>
    <property type="evidence" value="ECO:0007669"/>
    <property type="project" value="InterPro"/>
</dbReference>
<evidence type="ECO:0000256" key="7">
    <source>
        <dbReference type="SAM" id="Phobius"/>
    </source>
</evidence>
<dbReference type="GO" id="GO:1904680">
    <property type="term" value="F:peptide transmembrane transporter activity"/>
    <property type="evidence" value="ECO:0007669"/>
    <property type="project" value="InterPro"/>
</dbReference>
<keyword evidence="4" id="KW-0067">ATP-binding</keyword>
<feature type="transmembrane region" description="Helical" evidence="7">
    <location>
        <begin position="272"/>
        <end position="290"/>
    </location>
</feature>
<dbReference type="PROSITE" id="PS50893">
    <property type="entry name" value="ABC_TRANSPORTER_2"/>
    <property type="match status" value="1"/>
</dbReference>
<organism evidence="10">
    <name type="scientific">Rheinheimera sp. BAL341</name>
    <dbReference type="NCBI Taxonomy" id="1708203"/>
    <lineage>
        <taxon>Bacteria</taxon>
        <taxon>Pseudomonadati</taxon>
        <taxon>Pseudomonadota</taxon>
        <taxon>Gammaproteobacteria</taxon>
        <taxon>Chromatiales</taxon>
        <taxon>Chromatiaceae</taxon>
        <taxon>Rheinheimera</taxon>
    </lineage>
</organism>
<dbReference type="SMART" id="SM00382">
    <property type="entry name" value="AAA"/>
    <property type="match status" value="1"/>
</dbReference>
<dbReference type="Pfam" id="PF00005">
    <property type="entry name" value="ABC_tran"/>
    <property type="match status" value="1"/>
</dbReference>
<evidence type="ECO:0000256" key="5">
    <source>
        <dbReference type="ARBA" id="ARBA00022989"/>
    </source>
</evidence>
<dbReference type="GO" id="GO:0015833">
    <property type="term" value="P:peptide transport"/>
    <property type="evidence" value="ECO:0007669"/>
    <property type="project" value="InterPro"/>
</dbReference>
<protein>
    <submittedName>
        <fullName evidence="10">PvdE, pyoverdine ABC export system, fused ATPase and permease components</fullName>
    </submittedName>
</protein>
<dbReference type="InterPro" id="IPR003593">
    <property type="entry name" value="AAA+_ATPase"/>
</dbReference>
<proteinExistence type="predicted"/>
<dbReference type="Gene3D" id="1.20.1560.10">
    <property type="entry name" value="ABC transporter type 1, transmembrane domain"/>
    <property type="match status" value="1"/>
</dbReference>
<dbReference type="AlphaFoldDB" id="A0A486XPU0"/>
<feature type="transmembrane region" description="Helical" evidence="7">
    <location>
        <begin position="27"/>
        <end position="49"/>
    </location>
</feature>
<dbReference type="PROSITE" id="PS50929">
    <property type="entry name" value="ABC_TM1F"/>
    <property type="match status" value="1"/>
</dbReference>
<keyword evidence="2 7" id="KW-0812">Transmembrane</keyword>
<name>A0A486XPU0_9GAMM</name>
<feature type="transmembrane region" description="Helical" evidence="7">
    <location>
        <begin position="296"/>
        <end position="321"/>
    </location>
</feature>
<feature type="transmembrane region" description="Helical" evidence="7">
    <location>
        <begin position="180"/>
        <end position="202"/>
    </location>
</feature>
<evidence type="ECO:0000256" key="2">
    <source>
        <dbReference type="ARBA" id="ARBA00022692"/>
    </source>
</evidence>
<feature type="transmembrane region" description="Helical" evidence="7">
    <location>
        <begin position="153"/>
        <end position="174"/>
    </location>
</feature>
<accession>A0A486XPU0</accession>
<evidence type="ECO:0000256" key="6">
    <source>
        <dbReference type="ARBA" id="ARBA00023136"/>
    </source>
</evidence>
<dbReference type="PANTHER" id="PTHR24221:SF654">
    <property type="entry name" value="ATP-BINDING CASSETTE SUB-FAMILY B MEMBER 6"/>
    <property type="match status" value="1"/>
</dbReference>
<dbReference type="InterPro" id="IPR003439">
    <property type="entry name" value="ABC_transporter-like_ATP-bd"/>
</dbReference>
<dbReference type="InterPro" id="IPR005898">
    <property type="entry name" value="Cyc_pep_transpt_SyrD/YojI"/>
</dbReference>
<dbReference type="InterPro" id="IPR039421">
    <property type="entry name" value="Type_1_exporter"/>
</dbReference>
<keyword evidence="3" id="KW-0547">Nucleotide-binding</keyword>